<dbReference type="Proteomes" id="UP000190328">
    <property type="component" value="Unassembled WGS sequence"/>
</dbReference>
<gene>
    <name evidence="1" type="ORF">SAMN02745116_00723</name>
</gene>
<reference evidence="2" key="1">
    <citation type="submission" date="2017-02" db="EMBL/GenBank/DDBJ databases">
        <authorList>
            <person name="Varghese N."/>
            <person name="Submissions S."/>
        </authorList>
    </citation>
    <scope>NUCLEOTIDE SEQUENCE [LARGE SCALE GENOMIC DNA]</scope>
    <source>
        <strain evidence="2">ATCC BAA-1030</strain>
    </source>
</reference>
<name>A0A1T4LM31_9ENTE</name>
<proteinExistence type="predicted"/>
<protein>
    <submittedName>
        <fullName evidence="1">Uncharacterized protein</fullName>
    </submittedName>
</protein>
<dbReference type="AlphaFoldDB" id="A0A1T4LM31"/>
<dbReference type="RefSeq" id="WP_078806677.1">
    <property type="nucleotide sequence ID" value="NZ_FUXI01000006.1"/>
</dbReference>
<dbReference type="EMBL" id="FUXI01000006">
    <property type="protein sequence ID" value="SJZ55775.1"/>
    <property type="molecule type" value="Genomic_DNA"/>
</dbReference>
<keyword evidence="2" id="KW-1185">Reference proteome</keyword>
<accession>A0A1T4LM31</accession>
<dbReference type="STRING" id="263852.SAMN02745116_00723"/>
<evidence type="ECO:0000313" key="2">
    <source>
        <dbReference type="Proteomes" id="UP000190328"/>
    </source>
</evidence>
<sequence>MLFLPKNDGEFDKAIRRLKEEYLGQKNTGANDEQAFDILSEKYSRTSSKLEKLLKTKQGRRKIKREFCRMENKRIERELEGRANEAQEIEEKFALWKCLYSDKSDKKE</sequence>
<evidence type="ECO:0000313" key="1">
    <source>
        <dbReference type="EMBL" id="SJZ55775.1"/>
    </source>
</evidence>
<organism evidence="1 2">
    <name type="scientific">Pilibacter termitis</name>
    <dbReference type="NCBI Taxonomy" id="263852"/>
    <lineage>
        <taxon>Bacteria</taxon>
        <taxon>Bacillati</taxon>
        <taxon>Bacillota</taxon>
        <taxon>Bacilli</taxon>
        <taxon>Lactobacillales</taxon>
        <taxon>Enterococcaceae</taxon>
        <taxon>Pilibacter</taxon>
    </lineage>
</organism>